<evidence type="ECO:0000313" key="8">
    <source>
        <dbReference type="EMBL" id="KAG0486289.1"/>
    </source>
</evidence>
<sequence length="195" mass="20437">MPPASRFLKSSSASSPPVVSPDTVRVDSDVVVILAALLCALICVVGLALVARCAWLRRSFSAAGGDHRNPRQMKGLKKKALRSLPKTSFDEKEAARGVLAECPICLTEFVQGDEIRILPHCGHGFHVNCVDTWLGSHSSCPSCRQILAVAAPSRCQCCGAIPASGSSIPEVAAPSASVECGAKAREDGDGGRFLP</sequence>
<evidence type="ECO:0000256" key="3">
    <source>
        <dbReference type="ARBA" id="ARBA00022833"/>
    </source>
</evidence>
<dbReference type="EMBL" id="JADCNM010000004">
    <property type="protein sequence ID" value="KAG0486289.1"/>
    <property type="molecule type" value="Genomic_DNA"/>
</dbReference>
<feature type="compositionally biased region" description="Low complexity" evidence="5">
    <location>
        <begin position="10"/>
        <end position="21"/>
    </location>
</feature>
<comment type="caution">
    <text evidence="8">The sequence shown here is derived from an EMBL/GenBank/DDBJ whole genome shotgun (WGS) entry which is preliminary data.</text>
</comment>
<keyword evidence="6" id="KW-0472">Membrane</keyword>
<evidence type="ECO:0000256" key="4">
    <source>
        <dbReference type="PROSITE-ProRule" id="PRU00175"/>
    </source>
</evidence>
<dbReference type="PROSITE" id="PS50089">
    <property type="entry name" value="ZF_RING_2"/>
    <property type="match status" value="1"/>
</dbReference>
<feature type="region of interest" description="Disordered" evidence="5">
    <location>
        <begin position="1"/>
        <end position="21"/>
    </location>
</feature>
<dbReference type="InterPro" id="IPR001841">
    <property type="entry name" value="Znf_RING"/>
</dbReference>
<dbReference type="SMART" id="SM00184">
    <property type="entry name" value="RING"/>
    <property type="match status" value="1"/>
</dbReference>
<evidence type="ECO:0000256" key="2">
    <source>
        <dbReference type="ARBA" id="ARBA00022771"/>
    </source>
</evidence>
<name>A0A835R898_VANPL</name>
<evidence type="ECO:0000259" key="7">
    <source>
        <dbReference type="PROSITE" id="PS50089"/>
    </source>
</evidence>
<dbReference type="InterPro" id="IPR013083">
    <property type="entry name" value="Znf_RING/FYVE/PHD"/>
</dbReference>
<dbReference type="Gene3D" id="3.30.40.10">
    <property type="entry name" value="Zinc/RING finger domain, C3HC4 (zinc finger)"/>
    <property type="match status" value="1"/>
</dbReference>
<organism evidence="8 9">
    <name type="scientific">Vanilla planifolia</name>
    <name type="common">Vanilla</name>
    <dbReference type="NCBI Taxonomy" id="51239"/>
    <lineage>
        <taxon>Eukaryota</taxon>
        <taxon>Viridiplantae</taxon>
        <taxon>Streptophyta</taxon>
        <taxon>Embryophyta</taxon>
        <taxon>Tracheophyta</taxon>
        <taxon>Spermatophyta</taxon>
        <taxon>Magnoliopsida</taxon>
        <taxon>Liliopsida</taxon>
        <taxon>Asparagales</taxon>
        <taxon>Orchidaceae</taxon>
        <taxon>Vanilloideae</taxon>
        <taxon>Vanilleae</taxon>
        <taxon>Vanilla</taxon>
    </lineage>
</organism>
<dbReference type="Pfam" id="PF13639">
    <property type="entry name" value="zf-RING_2"/>
    <property type="match status" value="1"/>
</dbReference>
<keyword evidence="2 4" id="KW-0863">Zinc-finger</keyword>
<dbReference type="CDD" id="cd16461">
    <property type="entry name" value="RING-H2_EL5-like"/>
    <property type="match status" value="1"/>
</dbReference>
<dbReference type="PANTHER" id="PTHR45798:SF97">
    <property type="entry name" value="ALCOHOL-SENSITIVE RING FINGER PROTEIN 1"/>
    <property type="match status" value="1"/>
</dbReference>
<dbReference type="GO" id="GO:0008270">
    <property type="term" value="F:zinc ion binding"/>
    <property type="evidence" value="ECO:0007669"/>
    <property type="project" value="UniProtKB-KW"/>
</dbReference>
<evidence type="ECO:0000256" key="1">
    <source>
        <dbReference type="ARBA" id="ARBA00022723"/>
    </source>
</evidence>
<proteinExistence type="predicted"/>
<keyword evidence="3" id="KW-0862">Zinc</keyword>
<dbReference type="OrthoDB" id="8062037at2759"/>
<dbReference type="InterPro" id="IPR052788">
    <property type="entry name" value="RING-type_E3_ligase_ATL"/>
</dbReference>
<keyword evidence="1" id="KW-0479">Metal-binding</keyword>
<keyword evidence="6" id="KW-1133">Transmembrane helix</keyword>
<dbReference type="AlphaFoldDB" id="A0A835R898"/>
<reference evidence="8 9" key="1">
    <citation type="journal article" date="2020" name="Nat. Food">
        <title>A phased Vanilla planifolia genome enables genetic improvement of flavour and production.</title>
        <authorList>
            <person name="Hasing T."/>
            <person name="Tang H."/>
            <person name="Brym M."/>
            <person name="Khazi F."/>
            <person name="Huang T."/>
            <person name="Chambers A.H."/>
        </authorList>
    </citation>
    <scope>NUCLEOTIDE SEQUENCE [LARGE SCALE GENOMIC DNA]</scope>
    <source>
        <tissue evidence="8">Leaf</tissue>
    </source>
</reference>
<keyword evidence="6" id="KW-0812">Transmembrane</keyword>
<accession>A0A835R898</accession>
<dbReference type="PANTHER" id="PTHR45798">
    <property type="entry name" value="RING-H2 FINGER PROTEIN ATL61-RELATED-RELATED"/>
    <property type="match status" value="1"/>
</dbReference>
<dbReference type="Proteomes" id="UP000639772">
    <property type="component" value="Unassembled WGS sequence"/>
</dbReference>
<evidence type="ECO:0000313" key="9">
    <source>
        <dbReference type="Proteomes" id="UP000639772"/>
    </source>
</evidence>
<evidence type="ECO:0000256" key="6">
    <source>
        <dbReference type="SAM" id="Phobius"/>
    </source>
</evidence>
<protein>
    <recommendedName>
        <fullName evidence="7">RING-type domain-containing protein</fullName>
    </recommendedName>
</protein>
<gene>
    <name evidence="8" type="ORF">HPP92_008384</name>
</gene>
<feature type="transmembrane region" description="Helical" evidence="6">
    <location>
        <begin position="30"/>
        <end position="51"/>
    </location>
</feature>
<feature type="domain" description="RING-type" evidence="7">
    <location>
        <begin position="102"/>
        <end position="144"/>
    </location>
</feature>
<dbReference type="SUPFAM" id="SSF57850">
    <property type="entry name" value="RING/U-box"/>
    <property type="match status" value="1"/>
</dbReference>
<evidence type="ECO:0000256" key="5">
    <source>
        <dbReference type="SAM" id="MobiDB-lite"/>
    </source>
</evidence>